<dbReference type="PANTHER" id="PTHR47271">
    <property type="entry name" value="ARGININE DEIMINASE"/>
    <property type="match status" value="1"/>
</dbReference>
<protein>
    <submittedName>
        <fullName evidence="1">N(G),N(G)-dimethylarginine dimethylaminohydrolase</fullName>
    </submittedName>
</protein>
<dbReference type="PANTHER" id="PTHR47271:SF2">
    <property type="entry name" value="ARGININE DEIMINASE"/>
    <property type="match status" value="1"/>
</dbReference>
<dbReference type="Pfam" id="PF19420">
    <property type="entry name" value="DDAH_eukar"/>
    <property type="match status" value="1"/>
</dbReference>
<dbReference type="AlphaFoldDB" id="A0A0U9HY20"/>
<evidence type="ECO:0000313" key="1">
    <source>
        <dbReference type="EMBL" id="GAQ16653.1"/>
    </source>
</evidence>
<dbReference type="GO" id="GO:0016990">
    <property type="term" value="F:arginine deiminase activity"/>
    <property type="evidence" value="ECO:0007669"/>
    <property type="project" value="TreeGrafter"/>
</dbReference>
<sequence>MMTSIPAKEQTNMINCNSEYDELQKVVVVPPEHMKIKEAINETQRHFLKENIDQSRALRQHQQFVNVLKKAGIEVISLHPSQDLNEQVFTRDIGFTIGDTLYVSKMEEALRKPEKKVLINWLETNQYSYKDIFSDSIEGGDVLVDGQDIWVGRSNRTSDEAIHTLKDHLPTYNVMPITLDDEILHLDCVLNIVSPDTALIYSKAVDSISRKRLRKKYHLIEVSDEEQFNMGPNVLSIGRNQIISLPENRQVNKQLREAGFKVHEVPFSEIIKSGGSFRCSTLPLKRK</sequence>
<dbReference type="EMBL" id="BBXV01000008">
    <property type="protein sequence ID" value="GAQ16653.1"/>
    <property type="molecule type" value="Genomic_DNA"/>
</dbReference>
<dbReference type="Proteomes" id="UP000052946">
    <property type="component" value="Unassembled WGS sequence"/>
</dbReference>
<gene>
    <name evidence="1" type="ORF">OPHB3_0577</name>
</gene>
<organism evidence="1 2">
    <name type="scientific">Oceanobacillus picturae</name>
    <dbReference type="NCBI Taxonomy" id="171693"/>
    <lineage>
        <taxon>Bacteria</taxon>
        <taxon>Bacillati</taxon>
        <taxon>Bacillota</taxon>
        <taxon>Bacilli</taxon>
        <taxon>Bacillales</taxon>
        <taxon>Bacillaceae</taxon>
        <taxon>Oceanobacillus</taxon>
    </lineage>
</organism>
<comment type="caution">
    <text evidence="1">The sequence shown here is derived from an EMBL/GenBank/DDBJ whole genome shotgun (WGS) entry which is preliminary data.</text>
</comment>
<evidence type="ECO:0000313" key="2">
    <source>
        <dbReference type="Proteomes" id="UP000052946"/>
    </source>
</evidence>
<reference evidence="2" key="1">
    <citation type="submission" date="2015-07" db="EMBL/GenBank/DDBJ databases">
        <title>Draft Genome Sequence of Oceanobacillus picturae Heshi-B3 that Was Isolated from Fermented Rice Bran with Aging Salted Mackerel, Which Was Named Heshiko as Traditional Fermented Seafood in Japan.</title>
        <authorList>
            <person name="Akuzawa S."/>
            <person name="Nakagawa J."/>
            <person name="Kanekatsu T."/>
            <person name="Kanesaki Y."/>
            <person name="Suzuki T."/>
        </authorList>
    </citation>
    <scope>NUCLEOTIDE SEQUENCE [LARGE SCALE GENOMIC DNA]</scope>
    <source>
        <strain evidence="2">Heshi-B3</strain>
    </source>
</reference>
<name>A0A0U9HY20_9BACI</name>
<dbReference type="GO" id="GO:0019546">
    <property type="term" value="P:L-arginine deiminase pathway"/>
    <property type="evidence" value="ECO:0007669"/>
    <property type="project" value="TreeGrafter"/>
</dbReference>
<dbReference type="SUPFAM" id="SSF55909">
    <property type="entry name" value="Pentein"/>
    <property type="match status" value="1"/>
</dbReference>
<proteinExistence type="predicted"/>
<keyword evidence="1" id="KW-0378">Hydrolase</keyword>
<dbReference type="Gene3D" id="3.75.10.10">
    <property type="entry name" value="L-arginine/glycine Amidinotransferase, Chain A"/>
    <property type="match status" value="1"/>
</dbReference>
<accession>A0A0U9HY20</accession>
<reference evidence="1 2" key="2">
    <citation type="journal article" date="2016" name="Genome Announc.">
        <title>Draft Genome Sequence of Oceanobacillus picturae Heshi-B3, Isolated from Fermented Rice Bran in a Traditional Japanese Seafood Dish.</title>
        <authorList>
            <person name="Akuzawa S."/>
            <person name="Nagaoka J."/>
            <person name="Kanekatsu M."/>
            <person name="Kanesaki Y."/>
            <person name="Suzuki T."/>
        </authorList>
    </citation>
    <scope>NUCLEOTIDE SEQUENCE [LARGE SCALE GENOMIC DNA]</scope>
    <source>
        <strain evidence="1 2">Heshi-B3</strain>
    </source>
</reference>